<dbReference type="Pfam" id="PF01485">
    <property type="entry name" value="IBR"/>
    <property type="match status" value="1"/>
</dbReference>
<keyword evidence="4" id="KW-0479">Metal-binding</keyword>
<evidence type="ECO:0000313" key="12">
    <source>
        <dbReference type="Proteomes" id="UP000288859"/>
    </source>
</evidence>
<dbReference type="CDD" id="cd22584">
    <property type="entry name" value="Rcat_RBR_unk"/>
    <property type="match status" value="1"/>
</dbReference>
<name>A0A438N2Z3_EXOME</name>
<evidence type="ECO:0000256" key="8">
    <source>
        <dbReference type="ARBA" id="ARBA00022833"/>
    </source>
</evidence>
<feature type="compositionally biased region" description="Acidic residues" evidence="9">
    <location>
        <begin position="360"/>
        <end position="382"/>
    </location>
</feature>
<feature type="compositionally biased region" description="Polar residues" evidence="9">
    <location>
        <begin position="406"/>
        <end position="437"/>
    </location>
</feature>
<keyword evidence="3" id="KW-0808">Transferase</keyword>
<dbReference type="AlphaFoldDB" id="A0A438N2Z3"/>
<organism evidence="11 12">
    <name type="scientific">Exophiala mesophila</name>
    <name type="common">Black yeast-like fungus</name>
    <dbReference type="NCBI Taxonomy" id="212818"/>
    <lineage>
        <taxon>Eukaryota</taxon>
        <taxon>Fungi</taxon>
        <taxon>Dikarya</taxon>
        <taxon>Ascomycota</taxon>
        <taxon>Pezizomycotina</taxon>
        <taxon>Eurotiomycetes</taxon>
        <taxon>Chaetothyriomycetidae</taxon>
        <taxon>Chaetothyriales</taxon>
        <taxon>Herpotrichiellaceae</taxon>
        <taxon>Exophiala</taxon>
    </lineage>
</organism>
<dbReference type="GO" id="GO:0016567">
    <property type="term" value="P:protein ubiquitination"/>
    <property type="evidence" value="ECO:0007669"/>
    <property type="project" value="InterPro"/>
</dbReference>
<feature type="region of interest" description="Disordered" evidence="9">
    <location>
        <begin position="92"/>
        <end position="155"/>
    </location>
</feature>
<dbReference type="Gene3D" id="1.20.120.1750">
    <property type="match status" value="1"/>
</dbReference>
<evidence type="ECO:0000256" key="2">
    <source>
        <dbReference type="ARBA" id="ARBA00012251"/>
    </source>
</evidence>
<dbReference type="OrthoDB" id="10009520at2759"/>
<comment type="catalytic activity">
    <reaction evidence="1">
        <text>[E2 ubiquitin-conjugating enzyme]-S-ubiquitinyl-L-cysteine + [acceptor protein]-L-lysine = [E2 ubiquitin-conjugating enzyme]-L-cysteine + [acceptor protein]-N(6)-ubiquitinyl-L-lysine.</text>
        <dbReference type="EC" id="2.3.2.31"/>
    </reaction>
</comment>
<dbReference type="InterPro" id="IPR002867">
    <property type="entry name" value="IBR_dom"/>
</dbReference>
<dbReference type="PANTHER" id="PTHR11685">
    <property type="entry name" value="RBR FAMILY RING FINGER AND IBR DOMAIN-CONTAINING"/>
    <property type="match status" value="1"/>
</dbReference>
<keyword evidence="7" id="KW-0833">Ubl conjugation pathway</keyword>
<feature type="compositionally biased region" description="Polar residues" evidence="9">
    <location>
        <begin position="138"/>
        <end position="152"/>
    </location>
</feature>
<dbReference type="EMBL" id="NAJM01000025">
    <property type="protein sequence ID" value="RVX70096.1"/>
    <property type="molecule type" value="Genomic_DNA"/>
</dbReference>
<comment type="caution">
    <text evidence="11">The sequence shown here is derived from an EMBL/GenBank/DDBJ whole genome shotgun (WGS) entry which is preliminary data.</text>
</comment>
<protein>
    <recommendedName>
        <fullName evidence="2">RBR-type E3 ubiquitin transferase</fullName>
        <ecNumber evidence="2">2.3.2.31</ecNumber>
    </recommendedName>
</protein>
<dbReference type="InterPro" id="IPR031127">
    <property type="entry name" value="E3_UB_ligase_RBR"/>
</dbReference>
<proteinExistence type="predicted"/>
<gene>
    <name evidence="11" type="ORF">B0A52_06268</name>
</gene>
<keyword evidence="8" id="KW-0862">Zinc</keyword>
<dbReference type="InterPro" id="IPR013083">
    <property type="entry name" value="Znf_RING/FYVE/PHD"/>
</dbReference>
<evidence type="ECO:0000256" key="3">
    <source>
        <dbReference type="ARBA" id="ARBA00022679"/>
    </source>
</evidence>
<evidence type="ECO:0000259" key="10">
    <source>
        <dbReference type="PROSITE" id="PS51873"/>
    </source>
</evidence>
<sequence>MACSLLTRAFSRRRYQVTAPPTPAAASLTRSCTINYTTNDLDFCTAPSIPFLLGPRRHSFDQLDPSLLQDPLAGFSPVMETPDQTLTDLPEPHFTSSLGNNPPSPTISTSGPILPLPLDTQDSETVTEMDGSTAAPDSISQSLGETPTASSLDDTKPISEPTKCGVCLEEVVANYTTPCRHCRSARCHTCLRNQFSAALRDMTLFPVTCCGSSWHFDVARGLVPEADLNKYMSRLEEKTNPHPLYCPVETCSAFVSKRLISENSDTVKCPTCARSICVKCKQLSDADADANAAHACQTSDPLLAMLKKFKYKVCPKCGIAVARMYGCSHIKCHCGAHWCWDCRRSIVECSEACQGEGGDVDGDQTDYGDEDVPMQSVEETEPDASARTPPETLDETAQAVVEEHSTQSTPVAATEHPTSAETQQSASPEIQMDSFTNLDDPRARRWESAGEDFGAEPSEGWADSWGCAHHSFERFTRARMPPLWLYKVQPDQPEIIVRCMACFKDMKIAQAAYLPDGKERPPCADDEDAKEVLYQCDECTVFYCWDCLRPE</sequence>
<reference evidence="11 12" key="1">
    <citation type="submission" date="2017-03" db="EMBL/GenBank/DDBJ databases">
        <title>Genomes of endolithic fungi from Antarctica.</title>
        <authorList>
            <person name="Coleine C."/>
            <person name="Masonjones S."/>
            <person name="Stajich J.E."/>
        </authorList>
    </citation>
    <scope>NUCLEOTIDE SEQUENCE [LARGE SCALE GENOMIC DNA]</scope>
    <source>
        <strain evidence="11 12">CCFEE 6314</strain>
    </source>
</reference>
<keyword evidence="5" id="KW-0677">Repeat</keyword>
<dbReference type="VEuPathDB" id="FungiDB:PV10_08865"/>
<dbReference type="InterPro" id="IPR044066">
    <property type="entry name" value="TRIAD_supradom"/>
</dbReference>
<feature type="region of interest" description="Disordered" evidence="9">
    <location>
        <begin position="360"/>
        <end position="440"/>
    </location>
</feature>
<dbReference type="Proteomes" id="UP000288859">
    <property type="component" value="Unassembled WGS sequence"/>
</dbReference>
<dbReference type="SUPFAM" id="SSF57850">
    <property type="entry name" value="RING/U-box"/>
    <property type="match status" value="1"/>
</dbReference>
<accession>A0A438N2Z3</accession>
<keyword evidence="6" id="KW-0863">Zinc-finger</keyword>
<evidence type="ECO:0000256" key="9">
    <source>
        <dbReference type="SAM" id="MobiDB-lite"/>
    </source>
</evidence>
<evidence type="ECO:0000256" key="4">
    <source>
        <dbReference type="ARBA" id="ARBA00022723"/>
    </source>
</evidence>
<evidence type="ECO:0000256" key="1">
    <source>
        <dbReference type="ARBA" id="ARBA00001798"/>
    </source>
</evidence>
<dbReference type="EC" id="2.3.2.31" evidence="2"/>
<evidence type="ECO:0000256" key="7">
    <source>
        <dbReference type="ARBA" id="ARBA00022786"/>
    </source>
</evidence>
<dbReference type="GO" id="GO:0061630">
    <property type="term" value="F:ubiquitin protein ligase activity"/>
    <property type="evidence" value="ECO:0007669"/>
    <property type="project" value="UniProtKB-EC"/>
</dbReference>
<evidence type="ECO:0000313" key="11">
    <source>
        <dbReference type="EMBL" id="RVX70096.1"/>
    </source>
</evidence>
<evidence type="ECO:0000256" key="6">
    <source>
        <dbReference type="ARBA" id="ARBA00022771"/>
    </source>
</evidence>
<dbReference type="Gene3D" id="3.30.40.10">
    <property type="entry name" value="Zinc/RING finger domain, C3HC4 (zinc finger)"/>
    <property type="match status" value="1"/>
</dbReference>
<feature type="domain" description="RING-type" evidence="10">
    <location>
        <begin position="160"/>
        <end position="364"/>
    </location>
</feature>
<evidence type="ECO:0000256" key="5">
    <source>
        <dbReference type="ARBA" id="ARBA00022737"/>
    </source>
</evidence>
<dbReference type="GO" id="GO:0008270">
    <property type="term" value="F:zinc ion binding"/>
    <property type="evidence" value="ECO:0007669"/>
    <property type="project" value="UniProtKB-KW"/>
</dbReference>
<dbReference type="PROSITE" id="PS51873">
    <property type="entry name" value="TRIAD"/>
    <property type="match status" value="1"/>
</dbReference>